<feature type="region of interest" description="Disordered" evidence="1">
    <location>
        <begin position="74"/>
        <end position="121"/>
    </location>
</feature>
<keyword evidence="3" id="KW-1185">Reference proteome</keyword>
<evidence type="ECO:0000313" key="2">
    <source>
        <dbReference type="EMBL" id="MBC3940798.1"/>
    </source>
</evidence>
<proteinExistence type="predicted"/>
<name>A0ABR7AK18_9SPHN</name>
<accession>A0ABR7AK18</accession>
<sequence>MARAQKLKVYRTVAGFNDAYVAAPSQKAALEAWGSERDLFARGIAELVTDPALTAEPLASPGVVVKLSRGTTAEQIKAMPAPEPRTTHRGGSDHTEASEQPRKPKPAPKPKPSSAKLEAAETALETVTADYAGRMKALASREAKLARERRNLETRQHGEVGAAEAAVIGARQAYDGALRQWRKSKNNS</sequence>
<evidence type="ECO:0000256" key="1">
    <source>
        <dbReference type="SAM" id="MobiDB-lite"/>
    </source>
</evidence>
<feature type="compositionally biased region" description="Low complexity" evidence="1">
    <location>
        <begin position="112"/>
        <end position="121"/>
    </location>
</feature>
<dbReference type="Proteomes" id="UP000597613">
    <property type="component" value="Unassembled WGS sequence"/>
</dbReference>
<dbReference type="EMBL" id="JACONT010000005">
    <property type="protein sequence ID" value="MBC3940798.1"/>
    <property type="molecule type" value="Genomic_DNA"/>
</dbReference>
<evidence type="ECO:0008006" key="4">
    <source>
        <dbReference type="Google" id="ProtNLM"/>
    </source>
</evidence>
<organism evidence="2 3">
    <name type="scientific">Sphingomonas albertensis</name>
    <dbReference type="NCBI Taxonomy" id="2762591"/>
    <lineage>
        <taxon>Bacteria</taxon>
        <taxon>Pseudomonadati</taxon>
        <taxon>Pseudomonadota</taxon>
        <taxon>Alphaproteobacteria</taxon>
        <taxon>Sphingomonadales</taxon>
        <taxon>Sphingomonadaceae</taxon>
        <taxon>Sphingomonas</taxon>
    </lineage>
</organism>
<protein>
    <recommendedName>
        <fullName evidence="4">Cell envelope biogenesis protein TolA</fullName>
    </recommendedName>
</protein>
<gene>
    <name evidence="2" type="ORF">H8S47_03745</name>
</gene>
<feature type="compositionally biased region" description="Basic and acidic residues" evidence="1">
    <location>
        <begin position="90"/>
        <end position="102"/>
    </location>
</feature>
<reference evidence="2 3" key="1">
    <citation type="submission" date="2020-08" db="EMBL/GenBank/DDBJ databases">
        <title>Putative novel bacterial strains isolated from necrotic wheat leaf tissues caused by Xanthomonas translucens.</title>
        <authorList>
            <person name="Tambong J.T."/>
        </authorList>
    </citation>
    <scope>NUCLEOTIDE SEQUENCE [LARGE SCALE GENOMIC DNA]</scope>
    <source>
        <strain evidence="3">DOAB 1063</strain>
    </source>
</reference>
<evidence type="ECO:0000313" key="3">
    <source>
        <dbReference type="Proteomes" id="UP000597613"/>
    </source>
</evidence>
<comment type="caution">
    <text evidence="2">The sequence shown here is derived from an EMBL/GenBank/DDBJ whole genome shotgun (WGS) entry which is preliminary data.</text>
</comment>